<dbReference type="EMBL" id="QTUC01000001">
    <property type="protein sequence ID" value="REF36909.1"/>
    <property type="molecule type" value="Genomic_DNA"/>
</dbReference>
<feature type="region of interest" description="Disordered" evidence="5">
    <location>
        <begin position="1"/>
        <end position="40"/>
    </location>
</feature>
<dbReference type="PANTHER" id="PTHR43179">
    <property type="entry name" value="RHAMNOSYLTRANSFERASE WBBL"/>
    <property type="match status" value="1"/>
</dbReference>
<keyword evidence="8" id="KW-1185">Reference proteome</keyword>
<sequence length="371" mass="40134">MRPPASWSRPDPRAAWGSSPVTSEPRPADGANRSSRRASYSVVVPTVGRTSLVRCLVALDTSRGPAPEAVFVVDDRRYPDPPLVLPPTSVPVKVLLSGGRGPAAARNVGWRAAASTWVAFLDDDVVPGPTWLEQLNDDVRDLPDHVAGSQGRVRVPLPPERRPTDAERGTAALAHARWITADMAYRTDVLAEVGGFDERFRRAYREDSDLALRVCGAGYELVAGDREVLHPVRPSGFFASVRAQAGNADDALMRRRHGRTWRRRAGASPGRLRLHAVTTAAGATALGLAARRRRIAALVAGAVWAGLTGEFAARRIVAGPRTPTEVARMAVTSVLIPPVACAYRVLGAIRHARVRPYSPTRDHRGPRGWTR</sequence>
<name>A0A3D9V617_THECX</name>
<evidence type="ECO:0000256" key="1">
    <source>
        <dbReference type="ARBA" id="ARBA00004776"/>
    </source>
</evidence>
<evidence type="ECO:0000256" key="3">
    <source>
        <dbReference type="ARBA" id="ARBA00022676"/>
    </source>
</evidence>
<reference evidence="7 8" key="1">
    <citation type="submission" date="2018-08" db="EMBL/GenBank/DDBJ databases">
        <title>Sequencing the genomes of 1000 actinobacteria strains.</title>
        <authorList>
            <person name="Klenk H.-P."/>
        </authorList>
    </citation>
    <scope>NUCLEOTIDE SEQUENCE [LARGE SCALE GENOMIC DNA]</scope>
    <source>
        <strain evidence="7 8">DSM 22891</strain>
    </source>
</reference>
<dbReference type="InterPro" id="IPR001173">
    <property type="entry name" value="Glyco_trans_2-like"/>
</dbReference>
<evidence type="ECO:0000313" key="7">
    <source>
        <dbReference type="EMBL" id="REF36909.1"/>
    </source>
</evidence>
<dbReference type="PANTHER" id="PTHR43179:SF12">
    <property type="entry name" value="GALACTOFURANOSYLTRANSFERASE GLFT2"/>
    <property type="match status" value="1"/>
</dbReference>
<organism evidence="7 8">
    <name type="scientific">Thermasporomyces composti</name>
    <dbReference type="NCBI Taxonomy" id="696763"/>
    <lineage>
        <taxon>Bacteria</taxon>
        <taxon>Bacillati</taxon>
        <taxon>Actinomycetota</taxon>
        <taxon>Actinomycetes</taxon>
        <taxon>Propionibacteriales</taxon>
        <taxon>Nocardioidaceae</taxon>
        <taxon>Thermasporomyces</taxon>
    </lineage>
</organism>
<evidence type="ECO:0000259" key="6">
    <source>
        <dbReference type="Pfam" id="PF00535"/>
    </source>
</evidence>
<gene>
    <name evidence="7" type="ORF">DFJ64_2344</name>
</gene>
<evidence type="ECO:0000256" key="4">
    <source>
        <dbReference type="ARBA" id="ARBA00022679"/>
    </source>
</evidence>
<dbReference type="Proteomes" id="UP000256485">
    <property type="component" value="Unassembled WGS sequence"/>
</dbReference>
<dbReference type="InterPro" id="IPR029044">
    <property type="entry name" value="Nucleotide-diphossugar_trans"/>
</dbReference>
<comment type="similarity">
    <text evidence="2">Belongs to the glycosyltransferase 2 family.</text>
</comment>
<dbReference type="Pfam" id="PF00535">
    <property type="entry name" value="Glycos_transf_2"/>
    <property type="match status" value="1"/>
</dbReference>
<evidence type="ECO:0000313" key="8">
    <source>
        <dbReference type="Proteomes" id="UP000256485"/>
    </source>
</evidence>
<dbReference type="GO" id="GO:0016757">
    <property type="term" value="F:glycosyltransferase activity"/>
    <property type="evidence" value="ECO:0007669"/>
    <property type="project" value="UniProtKB-KW"/>
</dbReference>
<dbReference type="AlphaFoldDB" id="A0A3D9V617"/>
<protein>
    <submittedName>
        <fullName evidence="7">GT2 family glycosyltransferase</fullName>
    </submittedName>
</protein>
<evidence type="ECO:0000256" key="2">
    <source>
        <dbReference type="ARBA" id="ARBA00006739"/>
    </source>
</evidence>
<accession>A0A3D9V617</accession>
<proteinExistence type="inferred from homology"/>
<dbReference type="Gene3D" id="3.90.550.10">
    <property type="entry name" value="Spore Coat Polysaccharide Biosynthesis Protein SpsA, Chain A"/>
    <property type="match status" value="1"/>
</dbReference>
<keyword evidence="4 7" id="KW-0808">Transferase</keyword>
<comment type="pathway">
    <text evidence="1">Cell wall biogenesis; cell wall polysaccharide biosynthesis.</text>
</comment>
<dbReference type="SUPFAM" id="SSF53448">
    <property type="entry name" value="Nucleotide-diphospho-sugar transferases"/>
    <property type="match status" value="1"/>
</dbReference>
<feature type="domain" description="Glycosyltransferase 2-like" evidence="6">
    <location>
        <begin position="41"/>
        <end position="164"/>
    </location>
</feature>
<keyword evidence="3" id="KW-0328">Glycosyltransferase</keyword>
<evidence type="ECO:0000256" key="5">
    <source>
        <dbReference type="SAM" id="MobiDB-lite"/>
    </source>
</evidence>
<comment type="caution">
    <text evidence="7">The sequence shown here is derived from an EMBL/GenBank/DDBJ whole genome shotgun (WGS) entry which is preliminary data.</text>
</comment>